<dbReference type="InterPro" id="IPR038665">
    <property type="entry name" value="Voltage-dep_anion_channel_sf"/>
</dbReference>
<dbReference type="GO" id="GO:0000319">
    <property type="term" value="F:sulfite transmembrane transporter activity"/>
    <property type="evidence" value="ECO:0007669"/>
    <property type="project" value="TreeGrafter"/>
</dbReference>
<dbReference type="EMBL" id="PDLM01000003">
    <property type="protein sequence ID" value="RDW82627.1"/>
    <property type="molecule type" value="Genomic_DNA"/>
</dbReference>
<feature type="transmembrane region" description="Helical" evidence="8">
    <location>
        <begin position="255"/>
        <end position="276"/>
    </location>
</feature>
<name>A0A3D8S8F5_9HELO</name>
<dbReference type="OrthoDB" id="1099at2759"/>
<organism evidence="9 10">
    <name type="scientific">Coleophoma cylindrospora</name>
    <dbReference type="NCBI Taxonomy" id="1849047"/>
    <lineage>
        <taxon>Eukaryota</taxon>
        <taxon>Fungi</taxon>
        <taxon>Dikarya</taxon>
        <taxon>Ascomycota</taxon>
        <taxon>Pezizomycotina</taxon>
        <taxon>Leotiomycetes</taxon>
        <taxon>Helotiales</taxon>
        <taxon>Dermateaceae</taxon>
        <taxon>Coleophoma</taxon>
    </lineage>
</organism>
<dbReference type="GO" id="GO:0005886">
    <property type="term" value="C:plasma membrane"/>
    <property type="evidence" value="ECO:0007669"/>
    <property type="project" value="UniProtKB-SubCell"/>
</dbReference>
<reference evidence="9 10" key="1">
    <citation type="journal article" date="2018" name="IMA Fungus">
        <title>IMA Genome-F 9: Draft genome sequence of Annulohypoxylon stygium, Aspergillus mulundensis, Berkeleyomyces basicola (syn. Thielaviopsis basicola), Ceratocystis smalleyi, two Cercospora beticola strains, Coleophoma cylindrospora, Fusarium fracticaudum, Phialophora cf. hyalina, and Morchella septimelata.</title>
        <authorList>
            <person name="Wingfield B.D."/>
            <person name="Bills G.F."/>
            <person name="Dong Y."/>
            <person name="Huang W."/>
            <person name="Nel W.J."/>
            <person name="Swalarsk-Parry B.S."/>
            <person name="Vaghefi N."/>
            <person name="Wilken P.M."/>
            <person name="An Z."/>
            <person name="de Beer Z.W."/>
            <person name="De Vos L."/>
            <person name="Chen L."/>
            <person name="Duong T.A."/>
            <person name="Gao Y."/>
            <person name="Hammerbacher A."/>
            <person name="Kikkert J.R."/>
            <person name="Li Y."/>
            <person name="Li H."/>
            <person name="Li K."/>
            <person name="Li Q."/>
            <person name="Liu X."/>
            <person name="Ma X."/>
            <person name="Naidoo K."/>
            <person name="Pethybridge S.J."/>
            <person name="Sun J."/>
            <person name="Steenkamp E.T."/>
            <person name="van der Nest M.A."/>
            <person name="van Wyk S."/>
            <person name="Wingfield M.J."/>
            <person name="Xiong C."/>
            <person name="Yue Q."/>
            <person name="Zhang X."/>
        </authorList>
    </citation>
    <scope>NUCLEOTIDE SEQUENCE [LARGE SCALE GENOMIC DNA]</scope>
    <source>
        <strain evidence="9 10">BP6252</strain>
    </source>
</reference>
<protein>
    <submittedName>
        <fullName evidence="9">Uncharacterized protein</fullName>
    </submittedName>
</protein>
<keyword evidence="10" id="KW-1185">Reference proteome</keyword>
<comment type="subcellular location">
    <subcellularLocation>
        <location evidence="1">Cell membrane</location>
        <topology evidence="1">Multi-pass membrane protein</topology>
    </subcellularLocation>
</comment>
<dbReference type="PANTHER" id="PTHR31686">
    <property type="match status" value="1"/>
</dbReference>
<evidence type="ECO:0000256" key="3">
    <source>
        <dbReference type="ARBA" id="ARBA00022448"/>
    </source>
</evidence>
<feature type="transmembrane region" description="Helical" evidence="8">
    <location>
        <begin position="215"/>
        <end position="243"/>
    </location>
</feature>
<keyword evidence="3" id="KW-0813">Transport</keyword>
<evidence type="ECO:0000313" key="9">
    <source>
        <dbReference type="EMBL" id="RDW82627.1"/>
    </source>
</evidence>
<dbReference type="AlphaFoldDB" id="A0A3D8S8F5"/>
<sequence length="413" mass="45015">MSGSTKFPESQEALEAQPVAGANVQRRRRRPLLAAIERFPPTYFAICMNAGIISILLHQLPYNFSGQRVLSTIAYLTNVVLFIIFSIFMTARLLLFRRNALHSIAGNIEQLCFTACWPIAWLTIAAGTGLVVSQASWAGYRWTVVAYAFWWVGAAWVFVTGLIVYTTLFRKNLLSLHNATPALMIPAVGVATAASTGGVVINYSSGITATLQVPVIIVGYLLLGQGLFLSLVLYTIFLLRLFTEGYVVAEKMPSLILLLGPVGQGATALLVLSSAAETAGAFAHYHEGTFLQANAALALAVASTMLSLLLFGFGVFLLCFSLLAIAETMWKRELKWTMTMWSTIFPLGMWTMNTAMLVYATEMNSPAWRVLTAALLLVLVIDFLVCAGYTIYGVVCGDLLIPKDARKPGKDKL</sequence>
<evidence type="ECO:0000256" key="5">
    <source>
        <dbReference type="ARBA" id="ARBA00022692"/>
    </source>
</evidence>
<evidence type="ECO:0000256" key="7">
    <source>
        <dbReference type="ARBA" id="ARBA00023136"/>
    </source>
</evidence>
<feature type="transmembrane region" description="Helical" evidence="8">
    <location>
        <begin position="69"/>
        <end position="91"/>
    </location>
</feature>
<keyword evidence="6 8" id="KW-1133">Transmembrane helix</keyword>
<accession>A0A3D8S8F5</accession>
<feature type="transmembrane region" description="Helical" evidence="8">
    <location>
        <begin position="111"/>
        <end position="132"/>
    </location>
</feature>
<dbReference type="Pfam" id="PF03595">
    <property type="entry name" value="SLAC1"/>
    <property type="match status" value="1"/>
</dbReference>
<dbReference type="InterPro" id="IPR051629">
    <property type="entry name" value="Sulfite_efflux_TDT"/>
</dbReference>
<evidence type="ECO:0000256" key="4">
    <source>
        <dbReference type="ARBA" id="ARBA00022475"/>
    </source>
</evidence>
<gene>
    <name evidence="9" type="ORF">BP6252_03739</name>
</gene>
<evidence type="ECO:0000256" key="2">
    <source>
        <dbReference type="ARBA" id="ARBA00008566"/>
    </source>
</evidence>
<evidence type="ECO:0000256" key="6">
    <source>
        <dbReference type="ARBA" id="ARBA00022989"/>
    </source>
</evidence>
<feature type="transmembrane region" description="Helical" evidence="8">
    <location>
        <begin position="373"/>
        <end position="401"/>
    </location>
</feature>
<dbReference type="InterPro" id="IPR004695">
    <property type="entry name" value="SLAC1/Mae1/Ssu1/TehA"/>
</dbReference>
<feature type="transmembrane region" description="Helical" evidence="8">
    <location>
        <begin position="144"/>
        <end position="169"/>
    </location>
</feature>
<evidence type="ECO:0000256" key="1">
    <source>
        <dbReference type="ARBA" id="ARBA00004651"/>
    </source>
</evidence>
<evidence type="ECO:0000313" key="10">
    <source>
        <dbReference type="Proteomes" id="UP000256645"/>
    </source>
</evidence>
<feature type="transmembrane region" description="Helical" evidence="8">
    <location>
        <begin position="35"/>
        <end position="57"/>
    </location>
</feature>
<feature type="transmembrane region" description="Helical" evidence="8">
    <location>
        <begin position="338"/>
        <end position="361"/>
    </location>
</feature>
<comment type="similarity">
    <text evidence="2">Belongs to the tellurite-resistance/dicarboxylate transporter (TDT) family.</text>
</comment>
<feature type="transmembrane region" description="Helical" evidence="8">
    <location>
        <begin position="296"/>
        <end position="326"/>
    </location>
</feature>
<evidence type="ECO:0000256" key="8">
    <source>
        <dbReference type="SAM" id="Phobius"/>
    </source>
</evidence>
<dbReference type="Gene3D" id="1.50.10.150">
    <property type="entry name" value="Voltage-dependent anion channel"/>
    <property type="match status" value="1"/>
</dbReference>
<feature type="transmembrane region" description="Helical" evidence="8">
    <location>
        <begin position="181"/>
        <end position="203"/>
    </location>
</feature>
<keyword evidence="5 8" id="KW-0812">Transmembrane</keyword>
<proteinExistence type="inferred from homology"/>
<keyword evidence="4" id="KW-1003">Cell membrane</keyword>
<keyword evidence="7 8" id="KW-0472">Membrane</keyword>
<dbReference type="PANTHER" id="PTHR31686:SF3">
    <property type="entry name" value="ACID TRANSPORT PROTEIN, PUTATIVE (AFU_ORTHOLOGUE AFUA_4G09410)-RELATED"/>
    <property type="match status" value="1"/>
</dbReference>
<comment type="caution">
    <text evidence="9">The sequence shown here is derived from an EMBL/GenBank/DDBJ whole genome shotgun (WGS) entry which is preliminary data.</text>
</comment>
<dbReference type="Proteomes" id="UP000256645">
    <property type="component" value="Unassembled WGS sequence"/>
</dbReference>